<evidence type="ECO:0000256" key="4">
    <source>
        <dbReference type="SAM" id="MobiDB-lite"/>
    </source>
</evidence>
<dbReference type="PIRSF" id="PIRSF007764">
    <property type="entry name" value="Sld5"/>
    <property type="match status" value="1"/>
</dbReference>
<dbReference type="SUPFAM" id="SSF158573">
    <property type="entry name" value="GINS helical bundle-like"/>
    <property type="match status" value="1"/>
</dbReference>
<comment type="caution">
    <text evidence="6">The sequence shown here is derived from an EMBL/GenBank/DDBJ whole genome shotgun (WGS) entry which is preliminary data.</text>
</comment>
<evidence type="ECO:0000259" key="5">
    <source>
        <dbReference type="Pfam" id="PF05916"/>
    </source>
</evidence>
<dbReference type="InterPro" id="IPR038749">
    <property type="entry name" value="Sld5_GINS_A"/>
</dbReference>
<dbReference type="Proteomes" id="UP000626109">
    <property type="component" value="Unassembled WGS sequence"/>
</dbReference>
<protein>
    <recommendedName>
        <fullName evidence="5">GINS subunit domain-containing protein</fullName>
    </recommendedName>
</protein>
<evidence type="ECO:0000256" key="1">
    <source>
        <dbReference type="ARBA" id="ARBA00004123"/>
    </source>
</evidence>
<evidence type="ECO:0000313" key="7">
    <source>
        <dbReference type="Proteomes" id="UP000626109"/>
    </source>
</evidence>
<dbReference type="GO" id="GO:0006261">
    <property type="term" value="P:DNA-templated DNA replication"/>
    <property type="evidence" value="ECO:0007669"/>
    <property type="project" value="InterPro"/>
</dbReference>
<dbReference type="InterPro" id="IPR036224">
    <property type="entry name" value="GINS_bundle-like_dom_sf"/>
</dbReference>
<comment type="subcellular location">
    <subcellularLocation>
        <location evidence="1">Nucleus</location>
    </subcellularLocation>
</comment>
<gene>
    <name evidence="6" type="ORF">PGLA2088_LOCUS19254</name>
</gene>
<name>A0A813JEL5_POLGL</name>
<dbReference type="Gene3D" id="1.20.58.1030">
    <property type="match status" value="1"/>
</dbReference>
<sequence length="166" mass="19803">DSFEDQDSFQASGQAAGQGEEEAFVHEDVDRLIRRWRNEKYAPEILPFDKDVIQNMSELLEFVAETLDGERNEGEGQDPHDPDFCLRNIDLERMRYVLRDYLRIRLWKLTRWPQHYLEPKNQDLLSAAERAFLSEYWDNKRLFLDNRLLTTIPPSKRALNEKLDFL</sequence>
<dbReference type="InterPro" id="IPR021151">
    <property type="entry name" value="GINS_A"/>
</dbReference>
<feature type="domain" description="GINS subunit" evidence="5">
    <location>
        <begin position="79"/>
        <end position="138"/>
    </location>
</feature>
<dbReference type="EMBL" id="CAJNNW010024983">
    <property type="protein sequence ID" value="CAE8675119.1"/>
    <property type="molecule type" value="Genomic_DNA"/>
</dbReference>
<dbReference type="AlphaFoldDB" id="A0A813JEL5"/>
<dbReference type="PANTHER" id="PTHR21206:SF0">
    <property type="entry name" value="DNA REPLICATION COMPLEX GINS PROTEIN SLD5"/>
    <property type="match status" value="1"/>
</dbReference>
<dbReference type="GO" id="GO:0000811">
    <property type="term" value="C:GINS complex"/>
    <property type="evidence" value="ECO:0007669"/>
    <property type="project" value="TreeGrafter"/>
</dbReference>
<evidence type="ECO:0000313" key="6">
    <source>
        <dbReference type="EMBL" id="CAE8675119.1"/>
    </source>
</evidence>
<dbReference type="Pfam" id="PF05916">
    <property type="entry name" value="Sld5"/>
    <property type="match status" value="1"/>
</dbReference>
<feature type="non-terminal residue" evidence="6">
    <location>
        <position position="166"/>
    </location>
</feature>
<proteinExistence type="predicted"/>
<reference evidence="6" key="1">
    <citation type="submission" date="2021-02" db="EMBL/GenBank/DDBJ databases">
        <authorList>
            <person name="Dougan E. K."/>
            <person name="Rhodes N."/>
            <person name="Thang M."/>
            <person name="Chan C."/>
        </authorList>
    </citation>
    <scope>NUCLEOTIDE SEQUENCE</scope>
</reference>
<evidence type="ECO:0000256" key="2">
    <source>
        <dbReference type="ARBA" id="ARBA00022705"/>
    </source>
</evidence>
<feature type="non-terminal residue" evidence="6">
    <location>
        <position position="1"/>
    </location>
</feature>
<dbReference type="PANTHER" id="PTHR21206">
    <property type="entry name" value="SLD5 PROTEIN"/>
    <property type="match status" value="1"/>
</dbReference>
<dbReference type="CDD" id="cd11711">
    <property type="entry name" value="GINS_A_Sld5"/>
    <property type="match status" value="1"/>
</dbReference>
<dbReference type="InterPro" id="IPR008591">
    <property type="entry name" value="GINS_Sld5"/>
</dbReference>
<dbReference type="GO" id="GO:0000727">
    <property type="term" value="P:double-strand break repair via break-induced replication"/>
    <property type="evidence" value="ECO:0007669"/>
    <property type="project" value="TreeGrafter"/>
</dbReference>
<accession>A0A813JEL5</accession>
<organism evidence="6 7">
    <name type="scientific">Polarella glacialis</name>
    <name type="common">Dinoflagellate</name>
    <dbReference type="NCBI Taxonomy" id="89957"/>
    <lineage>
        <taxon>Eukaryota</taxon>
        <taxon>Sar</taxon>
        <taxon>Alveolata</taxon>
        <taxon>Dinophyceae</taxon>
        <taxon>Suessiales</taxon>
        <taxon>Suessiaceae</taxon>
        <taxon>Polarella</taxon>
    </lineage>
</organism>
<keyword evidence="2" id="KW-0235">DNA replication</keyword>
<feature type="region of interest" description="Disordered" evidence="4">
    <location>
        <begin position="1"/>
        <end position="23"/>
    </location>
</feature>
<evidence type="ECO:0000256" key="3">
    <source>
        <dbReference type="ARBA" id="ARBA00023242"/>
    </source>
</evidence>
<keyword evidence="3" id="KW-0539">Nucleus</keyword>